<evidence type="ECO:0000313" key="2">
    <source>
        <dbReference type="EMBL" id="CAH1105944.1"/>
    </source>
</evidence>
<sequence length="2315" mass="246318">MEENELLTIKPFKSKTVNRKSVTSTSNEHDYYQTLGNNNHNRFDFYYDAPETFDHILAGSKWNDDTKKPKSIVDIRPFMREKDFVVNYVTVPSVSGLTCKKKVTVCNLCIDSPRQTLSTCHRDQPESEGDVSFKCGGDDPSTGHIRARSSFVSCDCAECKCNPCCDPNCQNKDPIKTLYESDQCTYSNDHCELSNDPSKAENNCKCGKCLDPSELSCNDRKRKEDEFSNYVMGYVCIDCKVKRDPNTQREPVASGTSSSKPSIIHQTEAATGDSSKESKAVACEIDSYTPFFVQQLEERSDSSTVKGIYEESNASTCQTDSSKPYFVQQLEEPTRSTMVKEISEVVRSACSKISKVSKCHTDSSKPCPVHPLEDHADVTIIKGISETVKSDCSKLSKASTCQTLSSKPCPIHQVQPRNTTIGTSIPDVVKYQYSTESKVATSETSSSKPHQLEEPVDIDTSTIKSISGSVKYNYSKESKIASSNTNSFKPYLASQSKKPTNTTTIKSVSDIIKCRCSIESKPDRGDGTCKCDKICLCKKGELDKELKIKPITDYNVLQSCTPCNCPVCKCESSSKGGDSGKKKSESCTCDKCNCSPCEDSPKPGDKGGGKDITPCTCQDCKCDPCSDPTKVKGKGKASVDQCKCDNCKCSPCSDPTKGAASGGGAGICTCQTCKCSPCTDPTKGAKSGGDSGGTCDCSTCKCDPCSDPSKKKVAGGGKDECKCSDCTCKECAFKKGGGGKTETLMCDCKECTCPVCTRKADKGAKSDCTCSSCPNPVCADKSKGKSDTIDCNCKQCSCPVCSKKKDGGAKRPSSSKPSSGSKDCTCTKCGCPSCSKKPKGGGSGGESKKGCDCKNCTCPVCTKKGDKGDKGGKESKLTCNCKECTCPVCTAKGSKAGSSGGESGALACTCTDCTCPVCTKKKGAKAGGEAKLTCNCKECTCPVCTAKGSKAGSSGGESGALACTCTQCSCPVCTKKGGAKASGGESGALACNCTQCSCPVCTKKGGAKASGGESGALGCTCTQCSCPVCTKKGGAKASGGEAKLTCNCKDCTCPVCTAGGGKKGTSGGESGGLVTEGTLKCNCENCKCPVCTKKEGGGGGGSKGAPCKCPSTGGGRKPSSGSPKKPSSGGGGQRAATTPSKLSLPKEAESGVSCTCKTCLCIDCKIAALSKESSTSHRQSGRPKSIDVGTKKSQSNISCTCQTCLCIVCKSAALSQDSTGVKKAPSIIKAHILPPPIIKGHIPPPTTGDSPKPTSGASPKPTSGEPKRACKCDDKKKDTVTCTCQTCTCSPCKAGGGKPSSAGSKPTSNEKGSRGSSAGKTRGPCKCPSKTGGGGLETTATLMCNCNPCSCPVCTKKPAGGKKSGTPCKCPKKDAGTGEGGVDFGGPTISCNCKECTCPVCTKRKPGDKKPGSGGAPKPPPGRPCKCPPKKEEKEGGSGGECLCKSCGCGPCPRKSGGKSGSGGSGGGTKRTVGTSPSSAPVDEPIQKKCACVGTEAPPTKTKTSNLMKIGTGGSSSKLTCKCLKCDCADCMAKRADKGVGHDVPGDIVACEKCSCPMDKQKPVESAQKEFKSTTCSCFDLGEVPKRERGEDTTAQKCGRCGCVNCKLNPSQMQLNPKVFICSMCTCSDQPTFLTKYAHTPSRHSSKSAQEYLSALSRLCSSHVQQVELIEAPPPPPTALTSAIDCKQTDSEKRLMCRCTAYCSLIQINAPSEKGDVAVCTSTILREIREMQCETNPIILREALVGGENPTTPKDKSQNTEKCLDKLEQQAEHQPELIKNMILNLNNTFQAKRKKQRRTKLGHLNLADIPPFEPPRKVLSNSDTCSCIICASKRMEKNLEPLEKPTYHSILKIKSEWQKVLKSKATKTEFPNDNSRQFEYDFPRYKFRDYFNDPYFAKYVLKGPNMGSTSSQGSQDKSEERIAKPLLVKKEDDFDLTMSNLMIAYSCLEKKGKAKDQMIEGLSEILKSLGGENICESIMNCPPIGTAPDYDRCDDLRLLENCNFDYVNQDKNRVSSHSTSSRLKKSQAKLSQPFNSLARSSDDSIVKQLKRNKYQSSVKEMCESRSSDHLFGNFNEKMAYYSMYSRNGSALRDYDNTCRVVGDWKTSKQENSALIPIRSRPLRSSTPVHLDHQSESSIQLAINKLKRKCKEKDALIKVTALQLRKNISNRTLANLLKVLPGAIGMNIFNTIGKDEKENKHPKDEEIQKKITESGKMFANNAHVSLEGFEITSVIRITVDSLIMKWSLPKSKAVCGYDISINGKTKIKVMSGIRTCTMIHSVDLSKPVFIAVYAVTACGRCEPPATAIFELQTKCK</sequence>
<feature type="region of interest" description="Disordered" evidence="1">
    <location>
        <begin position="1232"/>
        <end position="1272"/>
    </location>
</feature>
<name>A0A9P0CPI0_9CUCU</name>
<feature type="region of interest" description="Disordered" evidence="1">
    <location>
        <begin position="802"/>
        <end position="825"/>
    </location>
</feature>
<protein>
    <submittedName>
        <fullName evidence="2">Uncharacterized protein</fullName>
    </submittedName>
</protein>
<feature type="compositionally biased region" description="Pro residues" evidence="1">
    <location>
        <begin position="1233"/>
        <end position="1246"/>
    </location>
</feature>
<keyword evidence="3" id="KW-1185">Reference proteome</keyword>
<evidence type="ECO:0000256" key="1">
    <source>
        <dbReference type="SAM" id="MobiDB-lite"/>
    </source>
</evidence>
<feature type="compositionally biased region" description="Polar residues" evidence="1">
    <location>
        <begin position="254"/>
        <end position="273"/>
    </location>
</feature>
<dbReference type="Proteomes" id="UP001153636">
    <property type="component" value="Chromosome 2"/>
</dbReference>
<feature type="region of interest" description="Disordered" evidence="1">
    <location>
        <begin position="1456"/>
        <end position="1482"/>
    </location>
</feature>
<organism evidence="2 3">
    <name type="scientific">Psylliodes chrysocephalus</name>
    <dbReference type="NCBI Taxonomy" id="3402493"/>
    <lineage>
        <taxon>Eukaryota</taxon>
        <taxon>Metazoa</taxon>
        <taxon>Ecdysozoa</taxon>
        <taxon>Arthropoda</taxon>
        <taxon>Hexapoda</taxon>
        <taxon>Insecta</taxon>
        <taxon>Pterygota</taxon>
        <taxon>Neoptera</taxon>
        <taxon>Endopterygota</taxon>
        <taxon>Coleoptera</taxon>
        <taxon>Polyphaga</taxon>
        <taxon>Cucujiformia</taxon>
        <taxon>Chrysomeloidea</taxon>
        <taxon>Chrysomelidae</taxon>
        <taxon>Galerucinae</taxon>
        <taxon>Alticini</taxon>
        <taxon>Psylliodes</taxon>
    </lineage>
</organism>
<dbReference type="EMBL" id="OV651814">
    <property type="protein sequence ID" value="CAH1105944.1"/>
    <property type="molecule type" value="Genomic_DNA"/>
</dbReference>
<feature type="compositionally biased region" description="Polar residues" evidence="1">
    <location>
        <begin position="1307"/>
        <end position="1319"/>
    </location>
</feature>
<feature type="compositionally biased region" description="Low complexity" evidence="1">
    <location>
        <begin position="1117"/>
        <end position="1127"/>
    </location>
</feature>
<feature type="compositionally biased region" description="Low complexity" evidence="1">
    <location>
        <begin position="812"/>
        <end position="824"/>
    </location>
</feature>
<feature type="region of interest" description="Disordered" evidence="1">
    <location>
        <begin position="1292"/>
        <end position="1331"/>
    </location>
</feature>
<evidence type="ECO:0000313" key="3">
    <source>
        <dbReference type="Proteomes" id="UP001153636"/>
    </source>
</evidence>
<proteinExistence type="predicted"/>
<feature type="compositionally biased region" description="Polar residues" evidence="1">
    <location>
        <begin position="1247"/>
        <end position="1261"/>
    </location>
</feature>
<reference evidence="2" key="1">
    <citation type="submission" date="2022-01" db="EMBL/GenBank/DDBJ databases">
        <authorList>
            <person name="King R."/>
        </authorList>
    </citation>
    <scope>NUCLEOTIDE SEQUENCE</scope>
</reference>
<feature type="region of interest" description="Disordered" evidence="1">
    <location>
        <begin position="247"/>
        <end position="273"/>
    </location>
</feature>
<feature type="region of interest" description="Disordered" evidence="1">
    <location>
        <begin position="1405"/>
        <end position="1425"/>
    </location>
</feature>
<accession>A0A9P0CPI0</accession>
<gene>
    <name evidence="2" type="ORF">PSYICH_LOCUS6918</name>
</gene>
<feature type="region of interest" description="Disordered" evidence="1">
    <location>
        <begin position="1111"/>
        <end position="1144"/>
    </location>
</feature>
<dbReference type="OrthoDB" id="6424487at2759"/>
<feature type="compositionally biased region" description="Gly residues" evidence="1">
    <location>
        <begin position="1458"/>
        <end position="1469"/>
    </location>
</feature>